<reference evidence="1" key="1">
    <citation type="submission" date="2019-03" db="EMBL/GenBank/DDBJ databases">
        <title>Single cell metagenomics reveals metabolic interactions within the superorganism composed of flagellate Streblomastix strix and complex community of Bacteroidetes bacteria on its surface.</title>
        <authorList>
            <person name="Treitli S.C."/>
            <person name="Kolisko M."/>
            <person name="Husnik F."/>
            <person name="Keeling P."/>
            <person name="Hampl V."/>
        </authorList>
    </citation>
    <scope>NUCLEOTIDE SEQUENCE</scope>
    <source>
        <strain evidence="1">STM</strain>
    </source>
</reference>
<comment type="caution">
    <text evidence="1">The sequence shown here is derived from an EMBL/GenBank/DDBJ whole genome shotgun (WGS) entry which is preliminary data.</text>
</comment>
<dbReference type="AlphaFoldDB" id="A0A5J4SJ30"/>
<protein>
    <submittedName>
        <fullName evidence="1">Uncharacterized protein</fullName>
    </submittedName>
</protein>
<accession>A0A5J4SJ30</accession>
<dbReference type="EMBL" id="SNRY01000177">
    <property type="protein sequence ID" value="KAA6345293.1"/>
    <property type="molecule type" value="Genomic_DNA"/>
</dbReference>
<name>A0A5J4SJ30_9ZZZZ</name>
<organism evidence="1">
    <name type="scientific">termite gut metagenome</name>
    <dbReference type="NCBI Taxonomy" id="433724"/>
    <lineage>
        <taxon>unclassified sequences</taxon>
        <taxon>metagenomes</taxon>
        <taxon>organismal metagenomes</taxon>
    </lineage>
</organism>
<proteinExistence type="predicted"/>
<gene>
    <name evidence="1" type="ORF">EZS27_007146</name>
</gene>
<feature type="non-terminal residue" evidence="1">
    <location>
        <position position="1"/>
    </location>
</feature>
<evidence type="ECO:0000313" key="1">
    <source>
        <dbReference type="EMBL" id="KAA6345293.1"/>
    </source>
</evidence>
<sequence>TGGLKPWEKEWMNLKDGVKQYRHYKLKRFVI</sequence>